<sequence>MAQSVEQDPCGSGLTSQGRLASTPLQIDLNFVNGLQEPQQSPSPELPIEQGDPEPSLGQIDMEEDTPPAEFGSLTEYSLATGLVCNYIDITGPFHSGDRKGCNPLSYTVTTGLVACNRVAADIPGTWTGTRQAYSEEFPVRADLQNVRSNVNEQVVSVVMMILQLLDAFLNTSDFSLSSDRVKSLPGSLEEIQPNVDELLQSIPDSFAHIRCDLPLHSLFCHNGTSVRRIVAHLSVEYFCSPWRKTRRWNRKVQSASCVDARWFMTLQPEDETQFDDPFPDDSNSDNYNTHLPDAITLPDDVVPAPTADSTPSPVAAMGHDDQATFTLVFSNNILHDLRLESDHDFDSDTIDMTDRNASMLSDADADLLLLAPRNRSPSLKLDAAIIASMEASILRASPEPAPHRTSTSRYSLRDRAPKYEMEMRPLPKDPDKKAEGQAETGLPRNRDTTPSHMKSIGPVHVLPLFWLQEFGPGAGLTDLGLSGVSYHRIRLRQADRQAAMDSLSTSGDVAQN</sequence>
<feature type="region of interest" description="Disordered" evidence="1">
    <location>
        <begin position="1"/>
        <end position="70"/>
    </location>
</feature>
<gene>
    <name evidence="2" type="ORF">BGZ95_009522</name>
</gene>
<dbReference type="AlphaFoldDB" id="A0AAD4DCR9"/>
<feature type="compositionally biased region" description="Polar residues" evidence="1">
    <location>
        <begin position="13"/>
        <end position="25"/>
    </location>
</feature>
<name>A0AAD4DCR9_9FUNG</name>
<keyword evidence="3" id="KW-1185">Reference proteome</keyword>
<comment type="caution">
    <text evidence="2">The sequence shown here is derived from an EMBL/GenBank/DDBJ whole genome shotgun (WGS) entry which is preliminary data.</text>
</comment>
<accession>A0AAD4DCR9</accession>
<feature type="compositionally biased region" description="Basic and acidic residues" evidence="1">
    <location>
        <begin position="412"/>
        <end position="437"/>
    </location>
</feature>
<feature type="region of interest" description="Disordered" evidence="1">
    <location>
        <begin position="397"/>
        <end position="455"/>
    </location>
</feature>
<protein>
    <submittedName>
        <fullName evidence="2">Uncharacterized protein</fullName>
    </submittedName>
</protein>
<evidence type="ECO:0000313" key="3">
    <source>
        <dbReference type="Proteomes" id="UP001194580"/>
    </source>
</evidence>
<evidence type="ECO:0000313" key="2">
    <source>
        <dbReference type="EMBL" id="KAG0274719.1"/>
    </source>
</evidence>
<reference evidence="2" key="1">
    <citation type="journal article" date="2020" name="Fungal Divers.">
        <title>Resolving the Mortierellaceae phylogeny through synthesis of multi-gene phylogenetics and phylogenomics.</title>
        <authorList>
            <person name="Vandepol N."/>
            <person name="Liber J."/>
            <person name="Desiro A."/>
            <person name="Na H."/>
            <person name="Kennedy M."/>
            <person name="Barry K."/>
            <person name="Grigoriev I.V."/>
            <person name="Miller A.N."/>
            <person name="O'Donnell K."/>
            <person name="Stajich J.E."/>
            <person name="Bonito G."/>
        </authorList>
    </citation>
    <scope>NUCLEOTIDE SEQUENCE</scope>
    <source>
        <strain evidence="2">NRRL 28262</strain>
    </source>
</reference>
<dbReference type="EMBL" id="JAAAIL010000568">
    <property type="protein sequence ID" value="KAG0274719.1"/>
    <property type="molecule type" value="Genomic_DNA"/>
</dbReference>
<feature type="compositionally biased region" description="Low complexity" evidence="1">
    <location>
        <begin position="35"/>
        <end position="50"/>
    </location>
</feature>
<organism evidence="2 3">
    <name type="scientific">Linnemannia exigua</name>
    <dbReference type="NCBI Taxonomy" id="604196"/>
    <lineage>
        <taxon>Eukaryota</taxon>
        <taxon>Fungi</taxon>
        <taxon>Fungi incertae sedis</taxon>
        <taxon>Mucoromycota</taxon>
        <taxon>Mortierellomycotina</taxon>
        <taxon>Mortierellomycetes</taxon>
        <taxon>Mortierellales</taxon>
        <taxon>Mortierellaceae</taxon>
        <taxon>Linnemannia</taxon>
    </lineage>
</organism>
<evidence type="ECO:0000256" key="1">
    <source>
        <dbReference type="SAM" id="MobiDB-lite"/>
    </source>
</evidence>
<dbReference type="Proteomes" id="UP001194580">
    <property type="component" value="Unassembled WGS sequence"/>
</dbReference>
<proteinExistence type="predicted"/>